<accession>A0A183L313</accession>
<dbReference type="GO" id="GO:0007018">
    <property type="term" value="P:microtubule-based movement"/>
    <property type="evidence" value="ECO:0007669"/>
    <property type="project" value="InterPro"/>
</dbReference>
<evidence type="ECO:0000313" key="4">
    <source>
        <dbReference type="WBParaSite" id="SCUD_0002172201-mRNA-1"/>
    </source>
</evidence>
<keyword evidence="3" id="KW-1185">Reference proteome</keyword>
<sequence>MEKLIELIPSSTQVGSLVFKSNDLKDNLIRECQNWRRVYGQALNQRCATEMNKILEQFDNLSKRLSRPIKDLDDVREQMAALSDLRASEIQFDMTIGPIEESYALLNRYELYFNDGNAERVDALSYGFSKLKIQSQQVQDHLLEIQPKFKNELINGVEIYKQDLDVFTSEYDTAYVQFISINV</sequence>
<dbReference type="AlphaFoldDB" id="A0A183L313"/>
<dbReference type="Pfam" id="PF25007">
    <property type="entry name" value="DYH2-5-8_CC"/>
    <property type="match status" value="1"/>
</dbReference>
<reference evidence="4" key="1">
    <citation type="submission" date="2016-06" db="UniProtKB">
        <authorList>
            <consortium name="WormBaseParasite"/>
        </authorList>
    </citation>
    <scope>IDENTIFICATION</scope>
</reference>
<name>A0A183L313_9TREM</name>
<proteinExistence type="predicted"/>
<dbReference type="InterPro" id="IPR026983">
    <property type="entry name" value="DHC"/>
</dbReference>
<dbReference type="PANTHER" id="PTHR46532">
    <property type="entry name" value="MALE FERTILITY FACTOR KL5"/>
    <property type="match status" value="1"/>
</dbReference>
<dbReference type="GO" id="GO:0045505">
    <property type="term" value="F:dynein intermediate chain binding"/>
    <property type="evidence" value="ECO:0007669"/>
    <property type="project" value="InterPro"/>
</dbReference>
<organism evidence="4">
    <name type="scientific">Schistosoma curassoni</name>
    <dbReference type="NCBI Taxonomy" id="6186"/>
    <lineage>
        <taxon>Eukaryota</taxon>
        <taxon>Metazoa</taxon>
        <taxon>Spiralia</taxon>
        <taxon>Lophotrochozoa</taxon>
        <taxon>Platyhelminthes</taxon>
        <taxon>Trematoda</taxon>
        <taxon>Digenea</taxon>
        <taxon>Strigeidida</taxon>
        <taxon>Schistosomatoidea</taxon>
        <taxon>Schistosomatidae</taxon>
        <taxon>Schistosoma</taxon>
    </lineage>
</organism>
<dbReference type="GO" id="GO:0051959">
    <property type="term" value="F:dynein light intermediate chain binding"/>
    <property type="evidence" value="ECO:0007669"/>
    <property type="project" value="InterPro"/>
</dbReference>
<dbReference type="STRING" id="6186.A0A183L313"/>
<reference evidence="2 3" key="2">
    <citation type="submission" date="2018-11" db="EMBL/GenBank/DDBJ databases">
        <authorList>
            <consortium name="Pathogen Informatics"/>
        </authorList>
    </citation>
    <scope>NUCLEOTIDE SEQUENCE [LARGE SCALE GENOMIC DNA]</scope>
    <source>
        <strain evidence="2">Dakar</strain>
        <strain evidence="3">Dakar, Senegal</strain>
    </source>
</reference>
<dbReference type="EMBL" id="UZAK01047237">
    <property type="protein sequence ID" value="VDP76320.1"/>
    <property type="molecule type" value="Genomic_DNA"/>
</dbReference>
<dbReference type="WBParaSite" id="SCUD_0002172201-mRNA-1">
    <property type="protein sequence ID" value="SCUD_0002172201-mRNA-1"/>
    <property type="gene ID" value="SCUD_0002172201"/>
</dbReference>
<evidence type="ECO:0000259" key="1">
    <source>
        <dbReference type="Pfam" id="PF25007"/>
    </source>
</evidence>
<feature type="domain" description="Dynein axonemal heavy chain 2/5/8 coiled-coil" evidence="1">
    <location>
        <begin position="42"/>
        <end position="150"/>
    </location>
</feature>
<gene>
    <name evidence="2" type="ORF">SCUD_LOCUS21719</name>
</gene>
<protein>
    <submittedName>
        <fullName evidence="4">ALIX_LYPXL_bnd domain-containing protein</fullName>
    </submittedName>
</protein>
<evidence type="ECO:0000313" key="2">
    <source>
        <dbReference type="EMBL" id="VDP76320.1"/>
    </source>
</evidence>
<evidence type="ECO:0000313" key="3">
    <source>
        <dbReference type="Proteomes" id="UP000279833"/>
    </source>
</evidence>
<dbReference type="PANTHER" id="PTHR46532:SF13">
    <property type="entry name" value="CYTOPLASMIC DYNEIN 1 HEAVY CHAIN 1"/>
    <property type="match status" value="1"/>
</dbReference>
<dbReference type="GO" id="GO:0005858">
    <property type="term" value="C:axonemal dynein complex"/>
    <property type="evidence" value="ECO:0007669"/>
    <property type="project" value="TreeGrafter"/>
</dbReference>
<dbReference type="InterPro" id="IPR056759">
    <property type="entry name" value="DYH2-5-8_CC"/>
</dbReference>
<dbReference type="Proteomes" id="UP000279833">
    <property type="component" value="Unassembled WGS sequence"/>
</dbReference>